<comment type="similarity">
    <text evidence="1">Belongs to the DCC1 family.</text>
</comment>
<gene>
    <name evidence="3" type="ORF">g.9765</name>
</gene>
<dbReference type="AlphaFoldDB" id="A0A1D2A3B9"/>
<dbReference type="EMBL" id="GDKF01005051">
    <property type="protein sequence ID" value="JAT73571.1"/>
    <property type="molecule type" value="Transcribed_RNA"/>
</dbReference>
<name>A0A1D2A3B9_AUXPR</name>
<dbReference type="PANTHER" id="PTHR13395">
    <property type="entry name" value="SISTER CHROMATID COHESION PROTEIN DCC1-RELATED"/>
    <property type="match status" value="1"/>
</dbReference>
<dbReference type="Pfam" id="PF09724">
    <property type="entry name" value="Dcc1"/>
    <property type="match status" value="1"/>
</dbReference>
<feature type="non-terminal residue" evidence="3">
    <location>
        <position position="1"/>
    </location>
</feature>
<protein>
    <recommendedName>
        <fullName evidence="4">Sister chromatid cohesion protein DCC1</fullName>
    </recommendedName>
</protein>
<dbReference type="GO" id="GO:0000785">
    <property type="term" value="C:chromatin"/>
    <property type="evidence" value="ECO:0007669"/>
    <property type="project" value="TreeGrafter"/>
</dbReference>
<proteinExistence type="inferred from homology"/>
<organism evidence="3">
    <name type="scientific">Auxenochlorella protothecoides</name>
    <name type="common">Green microalga</name>
    <name type="synonym">Chlorella protothecoides</name>
    <dbReference type="NCBI Taxonomy" id="3075"/>
    <lineage>
        <taxon>Eukaryota</taxon>
        <taxon>Viridiplantae</taxon>
        <taxon>Chlorophyta</taxon>
        <taxon>core chlorophytes</taxon>
        <taxon>Trebouxiophyceae</taxon>
        <taxon>Chlorellales</taxon>
        <taxon>Chlorellaceae</taxon>
        <taxon>Auxenochlorella</taxon>
    </lineage>
</organism>
<dbReference type="GO" id="GO:0000775">
    <property type="term" value="C:chromosome, centromeric region"/>
    <property type="evidence" value="ECO:0007669"/>
    <property type="project" value="TreeGrafter"/>
</dbReference>
<dbReference type="GO" id="GO:0034088">
    <property type="term" value="P:maintenance of mitotic sister chromatid cohesion"/>
    <property type="evidence" value="ECO:0007669"/>
    <property type="project" value="TreeGrafter"/>
</dbReference>
<accession>A0A1D2A3B9</accession>
<evidence type="ECO:0000313" key="3">
    <source>
        <dbReference type="EMBL" id="JAT73571.1"/>
    </source>
</evidence>
<dbReference type="InterPro" id="IPR019128">
    <property type="entry name" value="Dcc1"/>
</dbReference>
<evidence type="ECO:0000256" key="2">
    <source>
        <dbReference type="ARBA" id="ARBA00022705"/>
    </source>
</evidence>
<reference evidence="3" key="1">
    <citation type="submission" date="2015-08" db="EMBL/GenBank/DDBJ databases">
        <authorList>
            <person name="Babu N.S."/>
            <person name="Beckwith C.J."/>
            <person name="Beseler K.G."/>
            <person name="Brison A."/>
            <person name="Carone J.V."/>
            <person name="Caskin T.P."/>
            <person name="Diamond M."/>
            <person name="Durham M.E."/>
            <person name="Foxe J.M."/>
            <person name="Go M."/>
            <person name="Henderson B.A."/>
            <person name="Jones I.B."/>
            <person name="McGettigan J.A."/>
            <person name="Micheletti S.J."/>
            <person name="Nasrallah M.E."/>
            <person name="Ortiz D."/>
            <person name="Piller C.R."/>
            <person name="Privatt S.R."/>
            <person name="Schneider S.L."/>
            <person name="Sharp S."/>
            <person name="Smith T.C."/>
            <person name="Stanton J.D."/>
            <person name="Ullery H.E."/>
            <person name="Wilson R.J."/>
            <person name="Serrano M.G."/>
            <person name="Buck G."/>
            <person name="Lee V."/>
            <person name="Wang Y."/>
            <person name="Carvalho R."/>
            <person name="Voegtly L."/>
            <person name="Shi R."/>
            <person name="Duckworth R."/>
            <person name="Johnson A."/>
            <person name="Loviza R."/>
            <person name="Walstead R."/>
            <person name="Shah Z."/>
            <person name="Kiflezghi M."/>
            <person name="Wade K."/>
            <person name="Ball S.L."/>
            <person name="Bradley K.W."/>
            <person name="Asai D.J."/>
            <person name="Bowman C.A."/>
            <person name="Russell D.A."/>
            <person name="Pope W.H."/>
            <person name="Jacobs-Sera D."/>
            <person name="Hendrix R.W."/>
            <person name="Hatfull G.F."/>
        </authorList>
    </citation>
    <scope>NUCLEOTIDE SEQUENCE</scope>
</reference>
<keyword evidence="2" id="KW-0235">DNA replication</keyword>
<dbReference type="PANTHER" id="PTHR13395:SF6">
    <property type="entry name" value="SISTER CHROMATID COHESION PROTEIN DCC1"/>
    <property type="match status" value="1"/>
</dbReference>
<sequence>SGCSCFTDPGDTRYKLNPLELRRPCESQWISLMMGALGLHPTRPRTLQHGEAVRKDLLLLELDDPILDELLTDGLQIKGEQDGDAVLCTRDTTFVLKTVGTTNTIYLARDEQVPLGELTQNQTSCPPTPPGQTLGLATQREKDSAASARPPIKVTATVETHMELVPIAPRTHQLNALLQAAPYMGPEEEGDLRSTPAQGRCTLADLLSHVQMSEGELAAALAQRGALELDGRWCALHPSYADTALQLIFLCAGERGWDLGATLPRADMHAALEQSGMDPRVAGHCLERFGRAGVAGEDWALDPKEACRQEARRQLSERPTWSCGDFEASLRHALPESVPADLSCLGGIAVIDEASATLQYLPLDSLPADPAGRFGALFAMRPRWRLEELEPYLQGLADPGQSLEGLLLKYTRAIQAQPSCPVLYAAR</sequence>
<dbReference type="GO" id="GO:0031390">
    <property type="term" value="C:Ctf18 RFC-like complex"/>
    <property type="evidence" value="ECO:0007669"/>
    <property type="project" value="InterPro"/>
</dbReference>
<dbReference type="GO" id="GO:0006260">
    <property type="term" value="P:DNA replication"/>
    <property type="evidence" value="ECO:0007669"/>
    <property type="project" value="UniProtKB-KW"/>
</dbReference>
<evidence type="ECO:0008006" key="4">
    <source>
        <dbReference type="Google" id="ProtNLM"/>
    </source>
</evidence>
<evidence type="ECO:0000256" key="1">
    <source>
        <dbReference type="ARBA" id="ARBA00007017"/>
    </source>
</evidence>